<accession>A0A151RJE4</accession>
<dbReference type="InterPro" id="IPR027806">
    <property type="entry name" value="HARBI1_dom"/>
</dbReference>
<dbReference type="PANTHER" id="PTHR22930:SF228">
    <property type="entry name" value="PROTEIN ALP1-LIKE"/>
    <property type="match status" value="1"/>
</dbReference>
<dbReference type="GO" id="GO:0016787">
    <property type="term" value="F:hydrolase activity"/>
    <property type="evidence" value="ECO:0007669"/>
    <property type="project" value="UniProtKB-KW"/>
</dbReference>
<comment type="similarity">
    <text evidence="3">Belongs to the HARBI1 family.</text>
</comment>
<dbReference type="AlphaFoldDB" id="A0A151RJE4"/>
<evidence type="ECO:0000313" key="11">
    <source>
        <dbReference type="Proteomes" id="UP000075243"/>
    </source>
</evidence>
<evidence type="ECO:0000256" key="6">
    <source>
        <dbReference type="ARBA" id="ARBA00022801"/>
    </source>
</evidence>
<dbReference type="Gramene" id="C.cajan_36124.t">
    <property type="protein sequence ID" value="C.cajan_36124.t"/>
    <property type="gene ID" value="C.cajan_36124"/>
</dbReference>
<dbReference type="STRING" id="3821.A0A151RJE4"/>
<feature type="non-terminal residue" evidence="10">
    <location>
        <position position="1"/>
    </location>
</feature>
<dbReference type="GO" id="GO:0046872">
    <property type="term" value="F:metal ion binding"/>
    <property type="evidence" value="ECO:0007669"/>
    <property type="project" value="UniProtKB-KW"/>
</dbReference>
<evidence type="ECO:0000256" key="2">
    <source>
        <dbReference type="ARBA" id="ARBA00004123"/>
    </source>
</evidence>
<evidence type="ECO:0000256" key="4">
    <source>
        <dbReference type="ARBA" id="ARBA00022722"/>
    </source>
</evidence>
<reference evidence="10" key="1">
    <citation type="journal article" date="2012" name="Nat. Biotechnol.">
        <title>Draft genome sequence of pigeonpea (Cajanus cajan), an orphan legume crop of resource-poor farmers.</title>
        <authorList>
            <person name="Varshney R.K."/>
            <person name="Chen W."/>
            <person name="Li Y."/>
            <person name="Bharti A.K."/>
            <person name="Saxena R.K."/>
            <person name="Schlueter J.A."/>
            <person name="Donoghue M.T."/>
            <person name="Azam S."/>
            <person name="Fan G."/>
            <person name="Whaley A.M."/>
            <person name="Farmer A.D."/>
            <person name="Sheridan J."/>
            <person name="Iwata A."/>
            <person name="Tuteja R."/>
            <person name="Penmetsa R.V."/>
            <person name="Wu W."/>
            <person name="Upadhyaya H.D."/>
            <person name="Yang S.P."/>
            <person name="Shah T."/>
            <person name="Saxena K.B."/>
            <person name="Michael T."/>
            <person name="McCombie W.R."/>
            <person name="Yang B."/>
            <person name="Zhang G."/>
            <person name="Yang H."/>
            <person name="Wang J."/>
            <person name="Spillane C."/>
            <person name="Cook D.R."/>
            <person name="May G.D."/>
            <person name="Xu X."/>
            <person name="Jackson S.A."/>
        </authorList>
    </citation>
    <scope>NUCLEOTIDE SEQUENCE [LARGE SCALE GENOMIC DNA]</scope>
</reference>
<evidence type="ECO:0000256" key="7">
    <source>
        <dbReference type="ARBA" id="ARBA00023242"/>
    </source>
</evidence>
<name>A0A151RJE4_CAJCA</name>
<organism evidence="10 11">
    <name type="scientific">Cajanus cajan</name>
    <name type="common">Pigeon pea</name>
    <name type="synonym">Cajanus indicus</name>
    <dbReference type="NCBI Taxonomy" id="3821"/>
    <lineage>
        <taxon>Eukaryota</taxon>
        <taxon>Viridiplantae</taxon>
        <taxon>Streptophyta</taxon>
        <taxon>Embryophyta</taxon>
        <taxon>Tracheophyta</taxon>
        <taxon>Spermatophyta</taxon>
        <taxon>Magnoliopsida</taxon>
        <taxon>eudicotyledons</taxon>
        <taxon>Gunneridae</taxon>
        <taxon>Pentapetalae</taxon>
        <taxon>rosids</taxon>
        <taxon>fabids</taxon>
        <taxon>Fabales</taxon>
        <taxon>Fabaceae</taxon>
        <taxon>Papilionoideae</taxon>
        <taxon>50 kb inversion clade</taxon>
        <taxon>NPAAA clade</taxon>
        <taxon>indigoferoid/millettioid clade</taxon>
        <taxon>Phaseoleae</taxon>
        <taxon>Cajanus</taxon>
    </lineage>
</organism>
<dbReference type="EMBL" id="KQ483706">
    <property type="protein sequence ID" value="KYP42668.1"/>
    <property type="molecule type" value="Genomic_DNA"/>
</dbReference>
<dbReference type="Pfam" id="PF26138">
    <property type="entry name" value="DUF8040"/>
    <property type="match status" value="1"/>
</dbReference>
<evidence type="ECO:0000256" key="1">
    <source>
        <dbReference type="ARBA" id="ARBA00001968"/>
    </source>
</evidence>
<feature type="domain" description="DUF8040" evidence="9">
    <location>
        <begin position="1"/>
        <end position="62"/>
    </location>
</feature>
<evidence type="ECO:0000259" key="9">
    <source>
        <dbReference type="Pfam" id="PF26138"/>
    </source>
</evidence>
<gene>
    <name evidence="10" type="ORF">KK1_035910</name>
</gene>
<evidence type="ECO:0000259" key="8">
    <source>
        <dbReference type="Pfam" id="PF13359"/>
    </source>
</evidence>
<feature type="domain" description="DDE Tnp4" evidence="8">
    <location>
        <begin position="77"/>
        <end position="137"/>
    </location>
</feature>
<dbReference type="InterPro" id="IPR045249">
    <property type="entry name" value="HARBI1-like"/>
</dbReference>
<proteinExistence type="inferred from homology"/>
<evidence type="ECO:0000256" key="5">
    <source>
        <dbReference type="ARBA" id="ARBA00022723"/>
    </source>
</evidence>
<keyword evidence="5" id="KW-0479">Metal-binding</keyword>
<dbReference type="PANTHER" id="PTHR22930">
    <property type="match status" value="1"/>
</dbReference>
<protein>
    <submittedName>
        <fullName evidence="10">Uncharacterized protein</fullName>
    </submittedName>
</protein>
<dbReference type="Pfam" id="PF13359">
    <property type="entry name" value="DDE_Tnp_4"/>
    <property type="match status" value="1"/>
</dbReference>
<dbReference type="Proteomes" id="UP000075243">
    <property type="component" value="Unassembled WGS sequence"/>
</dbReference>
<comment type="cofactor">
    <cofactor evidence="1">
        <name>a divalent metal cation</name>
        <dbReference type="ChEBI" id="CHEBI:60240"/>
    </cofactor>
</comment>
<keyword evidence="11" id="KW-1185">Reference proteome</keyword>
<evidence type="ECO:0000313" key="10">
    <source>
        <dbReference type="EMBL" id="KYP42668.1"/>
    </source>
</evidence>
<keyword evidence="6" id="KW-0378">Hydrolase</keyword>
<evidence type="ECO:0000256" key="3">
    <source>
        <dbReference type="ARBA" id="ARBA00006958"/>
    </source>
</evidence>
<comment type="subcellular location">
    <subcellularLocation>
        <location evidence="2">Nucleus</location>
    </subcellularLocation>
</comment>
<sequence length="199" mass="23039">KLCAILRVKIPLEDTRYICVEEMLASFLQIVGQNTRYCVIRNTFGRSQFATSENFHKILKALNMIARVRYHLQDFAGQGNDPGNEKELFNLCHASLRNVIERIFGIFKSRFTIFKSAPPFLFKTQVKLVLVCVALHNFLHKKCRSDKFPIEAMDEPSSSTLPVNENHTFEPIIQTQKQEREDVNAWKTSITMNMWVNAI</sequence>
<keyword evidence="7" id="KW-0539">Nucleus</keyword>
<dbReference type="InterPro" id="IPR058353">
    <property type="entry name" value="DUF8040"/>
</dbReference>
<dbReference type="GO" id="GO:0005634">
    <property type="term" value="C:nucleus"/>
    <property type="evidence" value="ECO:0007669"/>
    <property type="project" value="UniProtKB-SubCell"/>
</dbReference>
<keyword evidence="4" id="KW-0540">Nuclease</keyword>
<dbReference type="GO" id="GO:0004518">
    <property type="term" value="F:nuclease activity"/>
    <property type="evidence" value="ECO:0007669"/>
    <property type="project" value="UniProtKB-KW"/>
</dbReference>